<name>D9SS48_CLOC7</name>
<accession>D9SS48</accession>
<organism evidence="2 3">
    <name type="scientific">Clostridium cellulovorans (strain ATCC 35296 / DSM 3052 / OCM 3 / 743B)</name>
    <dbReference type="NCBI Taxonomy" id="573061"/>
    <lineage>
        <taxon>Bacteria</taxon>
        <taxon>Bacillati</taxon>
        <taxon>Bacillota</taxon>
        <taxon>Clostridia</taxon>
        <taxon>Eubacteriales</taxon>
        <taxon>Clostridiaceae</taxon>
        <taxon>Clostridium</taxon>
    </lineage>
</organism>
<dbReference type="AlphaFoldDB" id="D9SS48"/>
<dbReference type="HOGENOM" id="CLU_1999944_0_0_9"/>
<gene>
    <name evidence="2" type="ordered locus">Clocel_2798</name>
</gene>
<dbReference type="OrthoDB" id="1716599at2"/>
<dbReference type="EMBL" id="CP002160">
    <property type="protein sequence ID" value="ADL52495.1"/>
    <property type="molecule type" value="Genomic_DNA"/>
</dbReference>
<evidence type="ECO:0000313" key="3">
    <source>
        <dbReference type="Proteomes" id="UP000002730"/>
    </source>
</evidence>
<proteinExistence type="predicted"/>
<dbReference type="Proteomes" id="UP000002730">
    <property type="component" value="Chromosome"/>
</dbReference>
<feature type="compositionally biased region" description="Basic and acidic residues" evidence="1">
    <location>
        <begin position="98"/>
        <end position="118"/>
    </location>
</feature>
<keyword evidence="3" id="KW-1185">Reference proteome</keyword>
<dbReference type="KEGG" id="ccb:Clocel_2798"/>
<dbReference type="RefSeq" id="WP_010076688.1">
    <property type="nucleotide sequence ID" value="NC_014393.1"/>
</dbReference>
<evidence type="ECO:0000313" key="2">
    <source>
        <dbReference type="EMBL" id="ADL52495.1"/>
    </source>
</evidence>
<protein>
    <submittedName>
        <fullName evidence="2">Uncharacterized protein</fullName>
    </submittedName>
</protein>
<dbReference type="eggNOG" id="ENOG50330AG">
    <property type="taxonomic scope" value="Bacteria"/>
</dbReference>
<sequence>MKIHDDTMKQEGRIDEVINIVEKHTRTARHLENYSDIIAPEEMAHTKEIQKKREDDIRAIKNKIVYGTGESIDEMSNIRENLKFSEGYLNNNFDTMNPEDRENLETHIKNRKEKLNMR</sequence>
<reference evidence="2 3" key="1">
    <citation type="submission" date="2010-08" db="EMBL/GenBank/DDBJ databases">
        <title>Complete sequence of Clostridium cellulovorans 743B.</title>
        <authorList>
            <consortium name="US DOE Joint Genome Institute"/>
            <person name="Lucas S."/>
            <person name="Copeland A."/>
            <person name="Lapidus A."/>
            <person name="Cheng J.-F."/>
            <person name="Bruce D."/>
            <person name="Goodwin L."/>
            <person name="Pitluck S."/>
            <person name="Chertkov O."/>
            <person name="Detter J.C."/>
            <person name="Han C."/>
            <person name="Tapia R."/>
            <person name="Land M."/>
            <person name="Hauser L."/>
            <person name="Chang Y.-J."/>
            <person name="Jeffries C."/>
            <person name="Kyrpides N."/>
            <person name="Ivanova N."/>
            <person name="Mikhailova N."/>
            <person name="Hemme C.L."/>
            <person name="Woyke T."/>
        </authorList>
    </citation>
    <scope>NUCLEOTIDE SEQUENCE [LARGE SCALE GENOMIC DNA]</scope>
    <source>
        <strain evidence="3">ATCC 35296 / DSM 3052 / OCM 3 / 743B</strain>
    </source>
</reference>
<dbReference type="STRING" id="573061.Clocel_2798"/>
<feature type="region of interest" description="Disordered" evidence="1">
    <location>
        <begin position="93"/>
        <end position="118"/>
    </location>
</feature>
<evidence type="ECO:0000256" key="1">
    <source>
        <dbReference type="SAM" id="MobiDB-lite"/>
    </source>
</evidence>